<reference evidence="1 2" key="1">
    <citation type="submission" date="2021-06" db="EMBL/GenBank/DDBJ databases">
        <title>44 bacteria genomes isolated from Dapeng, Shenzhen.</title>
        <authorList>
            <person name="Zheng W."/>
            <person name="Yu S."/>
            <person name="Huang Y."/>
        </authorList>
    </citation>
    <scope>NUCLEOTIDE SEQUENCE [LARGE SCALE GENOMIC DNA]</scope>
    <source>
        <strain evidence="1 2">DP5N14-6</strain>
    </source>
</reference>
<dbReference type="Proteomes" id="UP000766609">
    <property type="component" value="Unassembled WGS sequence"/>
</dbReference>
<comment type="caution">
    <text evidence="1">The sequence shown here is derived from an EMBL/GenBank/DDBJ whole genome shotgun (WGS) entry which is preliminary data.</text>
</comment>
<dbReference type="EMBL" id="JAHVHP010000001">
    <property type="protein sequence ID" value="MBY5950534.1"/>
    <property type="molecule type" value="Genomic_DNA"/>
</dbReference>
<sequence>MEKERKRHLLALGSYGCYFFTNFGKELDFDSFIIVNDVPPEDINVPCEYIYFPERKQFSCIIAGRKMPERLKELLRNLDGEIVCLAALGFGSGTGLYEAVGGFIRTLDKTEKFKFISIRSPEIEGGYPVKEANRVALRLTDLNQRSVSLDDLKIGYGYYSLEDYYQKGDEWVFEKLK</sequence>
<gene>
    <name evidence="1" type="ORF">KUV23_06090</name>
</gene>
<accession>A0ABS7N2I4</accession>
<evidence type="ECO:0000313" key="1">
    <source>
        <dbReference type="EMBL" id="MBY5950534.1"/>
    </source>
</evidence>
<proteinExistence type="predicted"/>
<dbReference type="RefSeq" id="WP_222583441.1">
    <property type="nucleotide sequence ID" value="NZ_JAHVHP010000001.1"/>
</dbReference>
<evidence type="ECO:0000313" key="2">
    <source>
        <dbReference type="Proteomes" id="UP000766609"/>
    </source>
</evidence>
<keyword evidence="2" id="KW-1185">Reference proteome</keyword>
<protein>
    <submittedName>
        <fullName evidence="1">Uncharacterized protein</fullName>
    </submittedName>
</protein>
<organism evidence="1 2">
    <name type="scientific">Algoriphagus marincola</name>
    <dbReference type="NCBI Taxonomy" id="264027"/>
    <lineage>
        <taxon>Bacteria</taxon>
        <taxon>Pseudomonadati</taxon>
        <taxon>Bacteroidota</taxon>
        <taxon>Cytophagia</taxon>
        <taxon>Cytophagales</taxon>
        <taxon>Cyclobacteriaceae</taxon>
        <taxon>Algoriphagus</taxon>
    </lineage>
</organism>
<name>A0ABS7N2I4_9BACT</name>